<keyword evidence="3" id="KW-0863">Zinc-finger</keyword>
<evidence type="ECO:0000256" key="7">
    <source>
        <dbReference type="SAM" id="MobiDB-lite"/>
    </source>
</evidence>
<feature type="domain" description="DUF7651" evidence="10">
    <location>
        <begin position="1"/>
        <end position="145"/>
    </location>
</feature>
<dbReference type="PANTHER" id="PTHR22597:SF22">
    <property type="entry name" value="POLYCOMB GROUP PROTEIN EMBRYONIC FLOWER 2-RELATED"/>
    <property type="match status" value="1"/>
</dbReference>
<keyword evidence="2" id="KW-0479">Metal-binding</keyword>
<evidence type="ECO:0000256" key="3">
    <source>
        <dbReference type="ARBA" id="ARBA00022771"/>
    </source>
</evidence>
<evidence type="ECO:0000259" key="8">
    <source>
        <dbReference type="Pfam" id="PF09733"/>
    </source>
</evidence>
<feature type="domain" description="Polycomb protein VEFS-Box" evidence="8">
    <location>
        <begin position="418"/>
        <end position="536"/>
    </location>
</feature>
<keyword evidence="6" id="KW-0804">Transcription</keyword>
<organism evidence="11 12">
    <name type="scientific">Cuscuta campestris</name>
    <dbReference type="NCBI Taxonomy" id="132261"/>
    <lineage>
        <taxon>Eukaryota</taxon>
        <taxon>Viridiplantae</taxon>
        <taxon>Streptophyta</taxon>
        <taxon>Embryophyta</taxon>
        <taxon>Tracheophyta</taxon>
        <taxon>Spermatophyta</taxon>
        <taxon>Magnoliopsida</taxon>
        <taxon>eudicotyledons</taxon>
        <taxon>Gunneridae</taxon>
        <taxon>Pentapetalae</taxon>
        <taxon>asterids</taxon>
        <taxon>lamiids</taxon>
        <taxon>Solanales</taxon>
        <taxon>Convolvulaceae</taxon>
        <taxon>Cuscuteae</taxon>
        <taxon>Cuscuta</taxon>
        <taxon>Cuscuta subgen. Grammica</taxon>
        <taxon>Cuscuta sect. Cleistogrammica</taxon>
    </lineage>
</organism>
<evidence type="ECO:0000259" key="10">
    <source>
        <dbReference type="Pfam" id="PF24663"/>
    </source>
</evidence>
<evidence type="ECO:0000256" key="1">
    <source>
        <dbReference type="ARBA" id="ARBA00007416"/>
    </source>
</evidence>
<keyword evidence="5" id="KW-0805">Transcription regulation</keyword>
<evidence type="ECO:0000313" key="11">
    <source>
        <dbReference type="EMBL" id="VFQ81532.1"/>
    </source>
</evidence>
<dbReference type="Pfam" id="PF23320">
    <property type="entry name" value="Zn_SUZ12"/>
    <property type="match status" value="1"/>
</dbReference>
<name>A0A484LY88_9ASTE</name>
<evidence type="ECO:0000256" key="5">
    <source>
        <dbReference type="ARBA" id="ARBA00023015"/>
    </source>
</evidence>
<sequence length="556" mass="62956">MKVVLPVLLNANPNIQREHPVWVLLAMKASSHAELATHELEVFHYGRPRMLYTTGIPANFLLPTKDELKHMDTARLSVIFITSAKLAGNSADSSPFPSSIEGNCLVGKLSVDLLLRKWISTKSWSLGETSDFYAGVDLEPCHLKPILYEGVTPAFGLARTHGVLVEKDTLKPLCALISAIELGVTEGNPDESCAYTGNPSNSLPNLSRLRSGNVIFNYRQLDGKLLTSEVTENFSCPFCLMKCANFKGLECHLSASHDLLKFECLVTEEHQYINVYLNFKTWSPEIVGHGVNIWKQPFFFCSKSLRRRRLQNVVQNAKQIRTHVLDLNMHKEVTEHKCNANDGTDKRADPDYVQTEPGSCPPTEGLQHNNAFCGQDSYDAPDFVQPESVLQTPPPVELQHANTGKVASVNRDSNNLKLLQEGKFFHSRTAQPMTLEEVLSDYDSEDDTDYDIEDIEDQRMFSEFTDVSKDAKHMMLLWNSFVRRNRVRFGCHIKWACEAFTKLHIRLFMQAPMVLCWWRLFMIKLWNHGLLDAKTINTCNVIILQDQELHSSGLKS</sequence>
<keyword evidence="12" id="KW-1185">Reference proteome</keyword>
<dbReference type="InterPro" id="IPR019135">
    <property type="entry name" value="Polycomb_protein_VEFS-Box"/>
</dbReference>
<dbReference type="GO" id="GO:0031490">
    <property type="term" value="F:chromatin DNA binding"/>
    <property type="evidence" value="ECO:0007669"/>
    <property type="project" value="TreeGrafter"/>
</dbReference>
<proteinExistence type="inferred from homology"/>
<dbReference type="OrthoDB" id="166746at2759"/>
<dbReference type="Pfam" id="PF24663">
    <property type="entry name" value="DUF7651"/>
    <property type="match status" value="1"/>
</dbReference>
<dbReference type="InterPro" id="IPR056068">
    <property type="entry name" value="EMF2-like_DUF7651"/>
</dbReference>
<dbReference type="PANTHER" id="PTHR22597">
    <property type="entry name" value="POLYCOMB GROUP PROTEIN"/>
    <property type="match status" value="1"/>
</dbReference>
<evidence type="ECO:0000313" key="12">
    <source>
        <dbReference type="Proteomes" id="UP000595140"/>
    </source>
</evidence>
<comment type="similarity">
    <text evidence="1">Belongs to the VEFS (VRN2-EMF2-FIS2-SU(Z)12) family.</text>
</comment>
<gene>
    <name evidence="11" type="ORF">CCAM_LOCUS23308</name>
</gene>
<dbReference type="Pfam" id="PF09733">
    <property type="entry name" value="VEFS-Box"/>
    <property type="match status" value="1"/>
</dbReference>
<feature type="region of interest" description="Disordered" evidence="7">
    <location>
        <begin position="339"/>
        <end position="359"/>
    </location>
</feature>
<evidence type="ECO:0000256" key="2">
    <source>
        <dbReference type="ARBA" id="ARBA00022723"/>
    </source>
</evidence>
<evidence type="ECO:0000256" key="4">
    <source>
        <dbReference type="ARBA" id="ARBA00022833"/>
    </source>
</evidence>
<keyword evidence="4" id="KW-0862">Zinc</keyword>
<feature type="domain" description="Polycomb protein SUZ12-like zinc finger" evidence="9">
    <location>
        <begin position="212"/>
        <end position="278"/>
    </location>
</feature>
<dbReference type="GO" id="GO:0008270">
    <property type="term" value="F:zinc ion binding"/>
    <property type="evidence" value="ECO:0007669"/>
    <property type="project" value="UniProtKB-KW"/>
</dbReference>
<reference evidence="11 12" key="1">
    <citation type="submission" date="2018-04" db="EMBL/GenBank/DDBJ databases">
        <authorList>
            <person name="Vogel A."/>
        </authorList>
    </citation>
    <scope>NUCLEOTIDE SEQUENCE [LARGE SCALE GENOMIC DNA]</scope>
</reference>
<protein>
    <submittedName>
        <fullName evidence="11">Uncharacterized protein</fullName>
    </submittedName>
</protein>
<accession>A0A484LY88</accession>
<dbReference type="InterPro" id="IPR057540">
    <property type="entry name" value="Znf_SUZ12"/>
</dbReference>
<dbReference type="CDD" id="cd21553">
    <property type="entry name" value="VEFS-box_EMF2-like"/>
    <property type="match status" value="1"/>
</dbReference>
<evidence type="ECO:0000256" key="6">
    <source>
        <dbReference type="ARBA" id="ARBA00023163"/>
    </source>
</evidence>
<feature type="compositionally biased region" description="Basic and acidic residues" evidence="7">
    <location>
        <begin position="339"/>
        <end position="350"/>
    </location>
</feature>
<evidence type="ECO:0000259" key="9">
    <source>
        <dbReference type="Pfam" id="PF23320"/>
    </source>
</evidence>
<dbReference type="Proteomes" id="UP000595140">
    <property type="component" value="Unassembled WGS sequence"/>
</dbReference>
<dbReference type="AlphaFoldDB" id="A0A484LY88"/>
<dbReference type="EMBL" id="OOIL02002240">
    <property type="protein sequence ID" value="VFQ81532.1"/>
    <property type="molecule type" value="Genomic_DNA"/>
</dbReference>
<dbReference type="GO" id="GO:0005634">
    <property type="term" value="C:nucleus"/>
    <property type="evidence" value="ECO:0007669"/>
    <property type="project" value="UniProtKB-ARBA"/>
</dbReference>